<evidence type="ECO:0000313" key="2">
    <source>
        <dbReference type="EMBL" id="CAD8544776.1"/>
    </source>
</evidence>
<feature type="compositionally biased region" description="Acidic residues" evidence="1">
    <location>
        <begin position="64"/>
        <end position="75"/>
    </location>
</feature>
<accession>A0A7S0J913</accession>
<proteinExistence type="predicted"/>
<organism evidence="2">
    <name type="scientific">Calcidiscus leptoporus</name>
    <dbReference type="NCBI Taxonomy" id="127549"/>
    <lineage>
        <taxon>Eukaryota</taxon>
        <taxon>Haptista</taxon>
        <taxon>Haptophyta</taxon>
        <taxon>Prymnesiophyceae</taxon>
        <taxon>Coccolithales</taxon>
        <taxon>Calcidiscaceae</taxon>
        <taxon>Calcidiscus</taxon>
    </lineage>
</organism>
<evidence type="ECO:0000256" key="1">
    <source>
        <dbReference type="SAM" id="MobiDB-lite"/>
    </source>
</evidence>
<gene>
    <name evidence="2" type="ORF">CLEP1334_LOCUS20064</name>
</gene>
<feature type="compositionally biased region" description="Gly residues" evidence="1">
    <location>
        <begin position="76"/>
        <end position="92"/>
    </location>
</feature>
<dbReference type="EMBL" id="HBER01039649">
    <property type="protein sequence ID" value="CAD8544776.1"/>
    <property type="molecule type" value="Transcribed_RNA"/>
</dbReference>
<feature type="compositionally biased region" description="Polar residues" evidence="1">
    <location>
        <begin position="115"/>
        <end position="126"/>
    </location>
</feature>
<dbReference type="AlphaFoldDB" id="A0A7S0J913"/>
<feature type="region of interest" description="Disordered" evidence="1">
    <location>
        <begin position="26"/>
        <end position="126"/>
    </location>
</feature>
<sequence>MLKPLNFQHTIFCFQSRWLLREKHHRGQLRGAAMKDSGCKGRKGASRGDSEDSGEGGGGNGDGGDGDGDGDDSDGGEGGGEGRGSEGGSGEGGDGRTAPTPRRLGSVSAHRVSPPCQSTLYRSASA</sequence>
<name>A0A7S0J913_9EUKA</name>
<protein>
    <submittedName>
        <fullName evidence="2">Uncharacterized protein</fullName>
    </submittedName>
</protein>
<reference evidence="2" key="1">
    <citation type="submission" date="2021-01" db="EMBL/GenBank/DDBJ databases">
        <authorList>
            <person name="Corre E."/>
            <person name="Pelletier E."/>
            <person name="Niang G."/>
            <person name="Scheremetjew M."/>
            <person name="Finn R."/>
            <person name="Kale V."/>
            <person name="Holt S."/>
            <person name="Cochrane G."/>
            <person name="Meng A."/>
            <person name="Brown T."/>
            <person name="Cohen L."/>
        </authorList>
    </citation>
    <scope>NUCLEOTIDE SEQUENCE</scope>
    <source>
        <strain evidence="2">RCC1130</strain>
    </source>
</reference>